<dbReference type="KEGG" id="tol:TOL_0508"/>
<dbReference type="eggNOG" id="ENOG5032DK6">
    <property type="taxonomic scope" value="Bacteria"/>
</dbReference>
<dbReference type="GeneID" id="79175492"/>
<name>M5DP79_9GAMM</name>
<evidence type="ECO:0000313" key="2">
    <source>
        <dbReference type="Proteomes" id="UP000011866"/>
    </source>
</evidence>
<reference evidence="1 2" key="1">
    <citation type="journal article" date="2013" name="Genome Announc.">
        <title>Genome Sequence of Thalassolituus oleivorans MIL-1 (DSM 14913T).</title>
        <authorList>
            <person name="Golyshin P.N."/>
            <person name="Werner J."/>
            <person name="Chernikova T.N."/>
            <person name="Tran H."/>
            <person name="Ferrer M."/>
            <person name="Yakimov M.M."/>
            <person name="Teeling H."/>
            <person name="Golyshina O.V."/>
        </authorList>
    </citation>
    <scope>NUCLEOTIDE SEQUENCE [LARGE SCALE GENOMIC DNA]</scope>
    <source>
        <strain evidence="1 2">MIL-1</strain>
    </source>
</reference>
<keyword evidence="2" id="KW-1185">Reference proteome</keyword>
<evidence type="ECO:0008006" key="3">
    <source>
        <dbReference type="Google" id="ProtNLM"/>
    </source>
</evidence>
<dbReference type="EMBL" id="HF680312">
    <property type="protein sequence ID" value="CCU70947.1"/>
    <property type="molecule type" value="Genomic_DNA"/>
</dbReference>
<dbReference type="AlphaFoldDB" id="M5DP79"/>
<dbReference type="Proteomes" id="UP000011866">
    <property type="component" value="Chromosome"/>
</dbReference>
<accession>M5DP79</accession>
<dbReference type="HOGENOM" id="CLU_1015391_0_0_6"/>
<proteinExistence type="predicted"/>
<organism evidence="1 2">
    <name type="scientific">Thalassolituus oleivorans MIL-1</name>
    <dbReference type="NCBI Taxonomy" id="1298593"/>
    <lineage>
        <taxon>Bacteria</taxon>
        <taxon>Pseudomonadati</taxon>
        <taxon>Pseudomonadota</taxon>
        <taxon>Gammaproteobacteria</taxon>
        <taxon>Oceanospirillales</taxon>
        <taxon>Oceanospirillaceae</taxon>
        <taxon>Thalassolituus</taxon>
    </lineage>
</organism>
<dbReference type="Pfam" id="PF12789">
    <property type="entry name" value="PTR"/>
    <property type="match status" value="1"/>
</dbReference>
<protein>
    <recommendedName>
        <fullName evidence="3">Tail fiber protein</fullName>
    </recommendedName>
</protein>
<evidence type="ECO:0000313" key="1">
    <source>
        <dbReference type="EMBL" id="CCU70947.1"/>
    </source>
</evidence>
<gene>
    <name evidence="1" type="ORF">TOL_0508</name>
</gene>
<sequence length="274" mass="29157">MDYPLSDSNARLVDGKFTDGDPVNAVPPSKNSAVYQNAIHDELLNVISGGGLIPDEAQLNQVLLAIQSIATTITANAISDLVGGAPGALDTLNELAAALADDADYAATITAALATKSVIGHGHAIADVSGLQTALDGKSNAGHGHSITDIADLNTALSRNHQKGEGRYIGGGDHYVDIYYKAGNSGQRRFSCRVTYVSTGIYRFYFTEYLANLTTPAIAATNFSVQITLCPGSFTDQFIPYFTTVGTDYLELQIRTENDSLNDCEFYFSAGWII</sequence>
<dbReference type="RefSeq" id="WP_015485687.1">
    <property type="nucleotide sequence ID" value="NC_020888.1"/>
</dbReference>